<comment type="caution">
    <text evidence="7">The sequence shown here is derived from an EMBL/GenBank/DDBJ whole genome shotgun (WGS) entry which is preliminary data.</text>
</comment>
<feature type="compositionally biased region" description="Basic and acidic residues" evidence="5">
    <location>
        <begin position="575"/>
        <end position="585"/>
    </location>
</feature>
<keyword evidence="2 4" id="KW-0863">Zinc-finger</keyword>
<accession>A0A8H5NQP9</accession>
<dbReference type="RefSeq" id="XP_036530601.1">
    <property type="nucleotide sequence ID" value="XM_036678877.1"/>
</dbReference>
<dbReference type="SUPFAM" id="SSF57667">
    <property type="entry name" value="beta-beta-alpha zinc fingers"/>
    <property type="match status" value="1"/>
</dbReference>
<evidence type="ECO:0000256" key="2">
    <source>
        <dbReference type="ARBA" id="ARBA00022771"/>
    </source>
</evidence>
<dbReference type="AlphaFoldDB" id="A0A8H5NQP9"/>
<dbReference type="GO" id="GO:0000978">
    <property type="term" value="F:RNA polymerase II cis-regulatory region sequence-specific DNA binding"/>
    <property type="evidence" value="ECO:0007669"/>
    <property type="project" value="TreeGrafter"/>
</dbReference>
<dbReference type="Gene3D" id="3.30.160.60">
    <property type="entry name" value="Classic Zinc Finger"/>
    <property type="match status" value="2"/>
</dbReference>
<dbReference type="SMART" id="SM00355">
    <property type="entry name" value="ZnF_C2H2"/>
    <property type="match status" value="2"/>
</dbReference>
<keyword evidence="3" id="KW-0862">Zinc</keyword>
<gene>
    <name evidence="7" type="ORF">FSUBG_13934</name>
</gene>
<evidence type="ECO:0000256" key="4">
    <source>
        <dbReference type="PROSITE-ProRule" id="PRU00042"/>
    </source>
</evidence>
<dbReference type="GO" id="GO:0000981">
    <property type="term" value="F:DNA-binding transcription factor activity, RNA polymerase II-specific"/>
    <property type="evidence" value="ECO:0007669"/>
    <property type="project" value="TreeGrafter"/>
</dbReference>
<dbReference type="GeneID" id="59313595"/>
<dbReference type="OrthoDB" id="10018191at2759"/>
<dbReference type="InterPro" id="IPR036236">
    <property type="entry name" value="Znf_C2H2_sf"/>
</dbReference>
<feature type="domain" description="C2H2-type" evidence="6">
    <location>
        <begin position="299"/>
        <end position="327"/>
    </location>
</feature>
<evidence type="ECO:0000256" key="3">
    <source>
        <dbReference type="ARBA" id="ARBA00022833"/>
    </source>
</evidence>
<keyword evidence="1" id="KW-0479">Metal-binding</keyword>
<dbReference type="GO" id="GO:0008270">
    <property type="term" value="F:zinc ion binding"/>
    <property type="evidence" value="ECO:0007669"/>
    <property type="project" value="UniProtKB-KW"/>
</dbReference>
<dbReference type="InterPro" id="IPR013087">
    <property type="entry name" value="Znf_C2H2_type"/>
</dbReference>
<evidence type="ECO:0000259" key="6">
    <source>
        <dbReference type="PROSITE" id="PS50157"/>
    </source>
</evidence>
<dbReference type="EMBL" id="JAAOAV010000436">
    <property type="protein sequence ID" value="KAF5575272.1"/>
    <property type="molecule type" value="Genomic_DNA"/>
</dbReference>
<feature type="domain" description="C2H2-type" evidence="6">
    <location>
        <begin position="267"/>
        <end position="297"/>
    </location>
</feature>
<dbReference type="Proteomes" id="UP000547976">
    <property type="component" value="Unassembled WGS sequence"/>
</dbReference>
<keyword evidence="8" id="KW-1185">Reference proteome</keyword>
<evidence type="ECO:0000313" key="8">
    <source>
        <dbReference type="Proteomes" id="UP000547976"/>
    </source>
</evidence>
<proteinExistence type="predicted"/>
<sequence>MDSFATQEECELISPDLMDLYLANLEHLQLSNPPQPSEINITSHHVDPSDQFYLSFDMSQPLANVPFHPPHGSNMQHSGDQNTGRCLDPIRCGSDQEFDITPYLDFSFGTGAVPHLSAHSPGLSFGADLTDDRHPPLQHQTTCQPPATYDWVELNLDGTQPTSSVTTEDVRLQDSPPTICQLLNHVRNLDDSNLLDLKALIDQRVSGNNKTEPHNVLQDQNVLSNLEDSRADPLSSQSPSQSDDGPTHNPQSNRLPGTRVQYEMMRYPCGFPACKKTFKRKEHAKRHYKTCHGGETKLYTCEFCGKNTFARRDNLNAHRKLHSRKRRMISNGVHYIPAAADMFNILDMEGFDKAPASYDGFPSSFETISQFQELNEYQCKSMPRDATTVDNERSSDSSVTAKSQEAEEQPIRRSQSGKVKEERSVARKTVNEELASPCRSAEQAKPIPKSQKELACMESRASSSSPKAPISEISRRTGNFDTALDAREHILLRAGIGLGMMAKDSPDDSAREKSKHSSGIQQNADKALGGRVSPEPELPMPFDTTWKISSSKTMELLDLSHTVKGTYLTNSEKGLWERQLPDPRHPKGVSGSLPSLDLRPPMGPVHLSQVAEFRHDERLRK</sequence>
<feature type="region of interest" description="Disordered" evidence="5">
    <location>
        <begin position="575"/>
        <end position="604"/>
    </location>
</feature>
<dbReference type="PROSITE" id="PS00028">
    <property type="entry name" value="ZINC_FINGER_C2H2_1"/>
    <property type="match status" value="1"/>
</dbReference>
<reference evidence="7 8" key="1">
    <citation type="submission" date="2020-05" db="EMBL/GenBank/DDBJ databases">
        <title>Identification and distribution of gene clusters putatively required for synthesis of sphingolipid metabolism inhibitors in phylogenetically diverse species of the filamentous fungus Fusarium.</title>
        <authorList>
            <person name="Kim H.-S."/>
            <person name="Busman M."/>
            <person name="Brown D.W."/>
            <person name="Divon H."/>
            <person name="Uhlig S."/>
            <person name="Proctor R.H."/>
        </authorList>
    </citation>
    <scope>NUCLEOTIDE SEQUENCE [LARGE SCALE GENOMIC DNA]</scope>
    <source>
        <strain evidence="7 8">NRRL 66333</strain>
    </source>
</reference>
<feature type="region of interest" description="Disordered" evidence="5">
    <location>
        <begin position="386"/>
        <end position="472"/>
    </location>
</feature>
<name>A0A8H5NQP9_GIBSU</name>
<dbReference type="PROSITE" id="PS50157">
    <property type="entry name" value="ZINC_FINGER_C2H2_2"/>
    <property type="match status" value="2"/>
</dbReference>
<evidence type="ECO:0000256" key="1">
    <source>
        <dbReference type="ARBA" id="ARBA00022723"/>
    </source>
</evidence>
<protein>
    <submittedName>
        <fullName evidence="7">Zinc finger odd-paired-like (Opl)</fullName>
    </submittedName>
</protein>
<dbReference type="PANTHER" id="PTHR23235">
    <property type="entry name" value="KRUEPPEL-LIKE TRANSCRIPTION FACTOR"/>
    <property type="match status" value="1"/>
</dbReference>
<feature type="compositionally biased region" description="Basic and acidic residues" evidence="5">
    <location>
        <begin position="418"/>
        <end position="431"/>
    </location>
</feature>
<feature type="compositionally biased region" description="Low complexity" evidence="5">
    <location>
        <begin position="232"/>
        <end position="244"/>
    </location>
</feature>
<evidence type="ECO:0000256" key="5">
    <source>
        <dbReference type="SAM" id="MobiDB-lite"/>
    </source>
</evidence>
<dbReference type="PANTHER" id="PTHR23235:SF120">
    <property type="entry name" value="KRUPPEL-LIKE FACTOR 15"/>
    <property type="match status" value="1"/>
</dbReference>
<organism evidence="7 8">
    <name type="scientific">Gibberella subglutinans</name>
    <name type="common">Fusarium subglutinans</name>
    <dbReference type="NCBI Taxonomy" id="42677"/>
    <lineage>
        <taxon>Eukaryota</taxon>
        <taxon>Fungi</taxon>
        <taxon>Dikarya</taxon>
        <taxon>Ascomycota</taxon>
        <taxon>Pezizomycotina</taxon>
        <taxon>Sordariomycetes</taxon>
        <taxon>Hypocreomycetidae</taxon>
        <taxon>Hypocreales</taxon>
        <taxon>Nectriaceae</taxon>
        <taxon>Fusarium</taxon>
        <taxon>Fusarium fujikuroi species complex</taxon>
    </lineage>
</organism>
<evidence type="ECO:0000313" key="7">
    <source>
        <dbReference type="EMBL" id="KAF5575272.1"/>
    </source>
</evidence>
<feature type="region of interest" description="Disordered" evidence="5">
    <location>
        <begin position="502"/>
        <end position="541"/>
    </location>
</feature>
<feature type="region of interest" description="Disordered" evidence="5">
    <location>
        <begin position="228"/>
        <end position="255"/>
    </location>
</feature>